<protein>
    <submittedName>
        <fullName evidence="6">Uncharacterized protein</fullName>
    </submittedName>
</protein>
<sequence length="256" mass="29140">MQALDGYKERQAAMANICTECGCSCSKMLSDGDTLQPAMDTLSRLKEQLQKSESWVAKLETELSELRLAGEKNITTAMEQQKRLKDSYDETVKRNQELEEQVLKMADEMQEERERFEEALKVVTERLVETREKMNKMETETVKNRKDCSLVVQLLKCNDSRNKNYLSEQVDSFPQELKSKLQDELNLETSNTSKQRSKSHPPPSQNNTRTAAKSRRLFARRSKSASSDNTSGDPPKRAVLAVYTGAGFDNTNPTKI</sequence>
<gene>
    <name evidence="6" type="ORF">NEMVEDRAFT_v1g238661</name>
</gene>
<dbReference type="eggNOG" id="ENOG502T7R4">
    <property type="taxonomic scope" value="Eukaryota"/>
</dbReference>
<evidence type="ECO:0000256" key="4">
    <source>
        <dbReference type="SAM" id="Coils"/>
    </source>
</evidence>
<dbReference type="STRING" id="45351.A7RJ20"/>
<dbReference type="EMBL" id="DS469513">
    <property type="protein sequence ID" value="EDO48500.1"/>
    <property type="molecule type" value="Genomic_DNA"/>
</dbReference>
<feature type="coiled-coil region" evidence="4">
    <location>
        <begin position="42"/>
        <end position="140"/>
    </location>
</feature>
<keyword evidence="7" id="KW-1185">Reference proteome</keyword>
<dbReference type="PANTHER" id="PTHR28664:SF4">
    <property type="entry name" value="TIGHT JUNCTION-ASSOCIATED PROTEIN 1"/>
    <property type="match status" value="1"/>
</dbReference>
<name>A7RJ20_NEMVE</name>
<evidence type="ECO:0000313" key="7">
    <source>
        <dbReference type="Proteomes" id="UP000001593"/>
    </source>
</evidence>
<keyword evidence="4" id="KW-0175">Coiled coil</keyword>
<proteinExistence type="predicted"/>
<organism evidence="6 7">
    <name type="scientific">Nematostella vectensis</name>
    <name type="common">Starlet sea anemone</name>
    <dbReference type="NCBI Taxonomy" id="45351"/>
    <lineage>
        <taxon>Eukaryota</taxon>
        <taxon>Metazoa</taxon>
        <taxon>Cnidaria</taxon>
        <taxon>Anthozoa</taxon>
        <taxon>Hexacorallia</taxon>
        <taxon>Actiniaria</taxon>
        <taxon>Edwardsiidae</taxon>
        <taxon>Nematostella</taxon>
    </lineage>
</organism>
<dbReference type="AlphaFoldDB" id="A7RJ20"/>
<evidence type="ECO:0000256" key="2">
    <source>
        <dbReference type="ARBA" id="ARBA00022553"/>
    </source>
</evidence>
<evidence type="ECO:0000256" key="3">
    <source>
        <dbReference type="ARBA" id="ARBA00023136"/>
    </source>
</evidence>
<feature type="compositionally biased region" description="Basic residues" evidence="5">
    <location>
        <begin position="212"/>
        <end position="223"/>
    </location>
</feature>
<keyword evidence="3" id="KW-0472">Membrane</keyword>
<dbReference type="PhylomeDB" id="A7RJ20"/>
<evidence type="ECO:0000256" key="1">
    <source>
        <dbReference type="ARBA" id="ARBA00004170"/>
    </source>
</evidence>
<dbReference type="PANTHER" id="PTHR28664">
    <property type="entry name" value="TIGHT JUNCTION-ASSOCIATED PROTEIN 1"/>
    <property type="match status" value="1"/>
</dbReference>
<comment type="subcellular location">
    <subcellularLocation>
        <location evidence="1">Membrane</location>
        <topology evidence="1">Peripheral membrane protein</topology>
    </subcellularLocation>
</comment>
<evidence type="ECO:0000313" key="6">
    <source>
        <dbReference type="EMBL" id="EDO48500.1"/>
    </source>
</evidence>
<dbReference type="HOGENOM" id="CLU_1087040_0_0_1"/>
<dbReference type="InParanoid" id="A7RJ20"/>
<feature type="region of interest" description="Disordered" evidence="5">
    <location>
        <begin position="188"/>
        <end position="238"/>
    </location>
</feature>
<dbReference type="InterPro" id="IPR043441">
    <property type="entry name" value="Tjap1/BEGAIN"/>
</dbReference>
<dbReference type="Proteomes" id="UP000001593">
    <property type="component" value="Unassembled WGS sequence"/>
</dbReference>
<dbReference type="OMA" id="MANICTE"/>
<evidence type="ECO:0000256" key="5">
    <source>
        <dbReference type="SAM" id="MobiDB-lite"/>
    </source>
</evidence>
<keyword evidence="2" id="KW-0597">Phosphoprotein</keyword>
<accession>A7RJ20</accession>
<dbReference type="GO" id="GO:0016020">
    <property type="term" value="C:membrane"/>
    <property type="evidence" value="ECO:0007669"/>
    <property type="project" value="UniProtKB-SubCell"/>
</dbReference>
<reference evidence="6 7" key="1">
    <citation type="journal article" date="2007" name="Science">
        <title>Sea anemone genome reveals ancestral eumetazoan gene repertoire and genomic organization.</title>
        <authorList>
            <person name="Putnam N.H."/>
            <person name="Srivastava M."/>
            <person name="Hellsten U."/>
            <person name="Dirks B."/>
            <person name="Chapman J."/>
            <person name="Salamov A."/>
            <person name="Terry A."/>
            <person name="Shapiro H."/>
            <person name="Lindquist E."/>
            <person name="Kapitonov V.V."/>
            <person name="Jurka J."/>
            <person name="Genikhovich G."/>
            <person name="Grigoriev I.V."/>
            <person name="Lucas S.M."/>
            <person name="Steele R.E."/>
            <person name="Finnerty J.R."/>
            <person name="Technau U."/>
            <person name="Martindale M.Q."/>
            <person name="Rokhsar D.S."/>
        </authorList>
    </citation>
    <scope>NUCLEOTIDE SEQUENCE [LARGE SCALE GENOMIC DNA]</scope>
    <source>
        <strain evidence="7">CH2 X CH6</strain>
    </source>
</reference>